<name>A0ABV5AZT6_9BACL</name>
<organism evidence="3 4">
    <name type="scientific">Paenibacillus enshidis</name>
    <dbReference type="NCBI Taxonomy" id="1458439"/>
    <lineage>
        <taxon>Bacteria</taxon>
        <taxon>Bacillati</taxon>
        <taxon>Bacillota</taxon>
        <taxon>Bacilli</taxon>
        <taxon>Bacillales</taxon>
        <taxon>Paenibacillaceae</taxon>
        <taxon>Paenibacillus</taxon>
    </lineage>
</organism>
<dbReference type="RefSeq" id="WP_375358000.1">
    <property type="nucleotide sequence ID" value="NZ_JBHHMI010000038.1"/>
</dbReference>
<dbReference type="Pfam" id="PF13340">
    <property type="entry name" value="DUF4096"/>
    <property type="match status" value="1"/>
</dbReference>
<accession>A0ABV5AZT6</accession>
<dbReference type="InterPro" id="IPR025161">
    <property type="entry name" value="IS402-like_dom"/>
</dbReference>
<dbReference type="PANTHER" id="PTHR30007:SF1">
    <property type="entry name" value="BLR1914 PROTEIN"/>
    <property type="match status" value="1"/>
</dbReference>
<feature type="domain" description="Insertion element IS402-like" evidence="2">
    <location>
        <begin position="9"/>
        <end position="81"/>
    </location>
</feature>
<gene>
    <name evidence="3" type="ORF">ACE41H_23525</name>
</gene>
<feature type="domain" description="Transposase IS4-like" evidence="1">
    <location>
        <begin position="103"/>
        <end position="203"/>
    </location>
</feature>
<dbReference type="EMBL" id="JBHHMI010000038">
    <property type="protein sequence ID" value="MFB5269729.1"/>
    <property type="molecule type" value="Genomic_DNA"/>
</dbReference>
<dbReference type="PANTHER" id="PTHR30007">
    <property type="entry name" value="PHP DOMAIN PROTEIN"/>
    <property type="match status" value="1"/>
</dbReference>
<dbReference type="Pfam" id="PF01609">
    <property type="entry name" value="DDE_Tnp_1"/>
    <property type="match status" value="1"/>
</dbReference>
<proteinExistence type="predicted"/>
<evidence type="ECO:0000259" key="1">
    <source>
        <dbReference type="Pfam" id="PF01609"/>
    </source>
</evidence>
<dbReference type="InterPro" id="IPR002559">
    <property type="entry name" value="Transposase_11"/>
</dbReference>
<evidence type="ECO:0000313" key="4">
    <source>
        <dbReference type="Proteomes" id="UP001580346"/>
    </source>
</evidence>
<comment type="caution">
    <text evidence="3">The sequence shown here is derived from an EMBL/GenBank/DDBJ whole genome shotgun (WGS) entry which is preliminary data.</text>
</comment>
<keyword evidence="4" id="KW-1185">Reference proteome</keyword>
<dbReference type="Proteomes" id="UP001580346">
    <property type="component" value="Unassembled WGS sequence"/>
</dbReference>
<protein>
    <submittedName>
        <fullName evidence="3">IS5 family transposase</fullName>
    </submittedName>
</protein>
<dbReference type="NCBIfam" id="NF033580">
    <property type="entry name" value="transpos_IS5_3"/>
    <property type="match status" value="1"/>
</dbReference>
<sequence>MMLRRHEIKDQDWERIKDVLPPENTGEGRPSKPNRIMLNGMLWKVKTGAPWRDLPSCFGPWKTVYSRFRLWSKKDAFQKVFESLSSDADLGNFDGQHFLQSSPACGRGKKRAEHAETGQEIGLSRGGRNTKIHAIVDALGNPIHLVLTAGNRNDCSVAVDVLSGVTLSGSVVLADKAYGTQAIRDHMTSQEATFCIPPKSNAADPWECDFHRYKERHVVGFFSNKLKPFRGIATRYDKLARSFLSFAYLASAMILLK</sequence>
<evidence type="ECO:0000313" key="3">
    <source>
        <dbReference type="EMBL" id="MFB5269729.1"/>
    </source>
</evidence>
<evidence type="ECO:0000259" key="2">
    <source>
        <dbReference type="Pfam" id="PF13340"/>
    </source>
</evidence>
<reference evidence="3 4" key="1">
    <citation type="submission" date="2024-09" db="EMBL/GenBank/DDBJ databases">
        <title>Paenibacillus zeirhizospherea sp. nov., isolated from surface of the maize (Zea mays) roots in a horticulture field, Hungary.</title>
        <authorList>
            <person name="Marton D."/>
            <person name="Farkas M."/>
            <person name="Bedics A."/>
            <person name="Toth E."/>
            <person name="Tancsics A."/>
            <person name="Boka K."/>
            <person name="Maroti G."/>
            <person name="Kriszt B."/>
            <person name="Cserhati M."/>
        </authorList>
    </citation>
    <scope>NUCLEOTIDE SEQUENCE [LARGE SCALE GENOMIC DNA]</scope>
    <source>
        <strain evidence="3 4">KCTC 33519</strain>
    </source>
</reference>